<evidence type="ECO:0000313" key="2">
    <source>
        <dbReference type="Proteomes" id="UP001242045"/>
    </source>
</evidence>
<dbReference type="Proteomes" id="UP001242045">
    <property type="component" value="Unassembled WGS sequence"/>
</dbReference>
<evidence type="ECO:0000313" key="1">
    <source>
        <dbReference type="EMBL" id="MDP9897420.1"/>
    </source>
</evidence>
<protein>
    <recommendedName>
        <fullName evidence="3">DUF1963 domain-containing protein</fullName>
    </recommendedName>
</protein>
<proteinExistence type="predicted"/>
<dbReference type="AlphaFoldDB" id="A0AAW8D8B5"/>
<dbReference type="EMBL" id="JAUSRD010000027">
    <property type="protein sequence ID" value="MDP9897420.1"/>
    <property type="molecule type" value="Genomic_DNA"/>
</dbReference>
<dbReference type="RefSeq" id="WP_307687353.1">
    <property type="nucleotide sequence ID" value="NZ_JAUSRD010000027.1"/>
</dbReference>
<comment type="caution">
    <text evidence="1">The sequence shown here is derived from an EMBL/GenBank/DDBJ whole genome shotgun (WGS) entry which is preliminary data.</text>
</comment>
<evidence type="ECO:0008006" key="3">
    <source>
        <dbReference type="Google" id="ProtNLM"/>
    </source>
</evidence>
<sequence>MKLNQPDAGDTQFADLVPLPPSPGAPDVPLYLFAFPDFGLLDVKLPVGFVDQSWFKDTCPSFGLPDPDPSAEWPQLTVYIDYADKEKRQEPGGHRFYVYAGGSMDEAACASDDWGVAAAYIAAHRKPS</sequence>
<gene>
    <name evidence="1" type="ORF">J2W31_006564</name>
</gene>
<reference evidence="1" key="1">
    <citation type="submission" date="2023-07" db="EMBL/GenBank/DDBJ databases">
        <title>Sorghum-associated microbial communities from plants grown in Nebraska, USA.</title>
        <authorList>
            <person name="Schachtman D."/>
        </authorList>
    </citation>
    <scope>NUCLEOTIDE SEQUENCE</scope>
    <source>
        <strain evidence="1">DS3754</strain>
    </source>
</reference>
<name>A0AAW8D8B5_9BURK</name>
<accession>A0AAW8D8B5</accession>
<organism evidence="1 2">
    <name type="scientific">Variovorax boronicumulans</name>
    <dbReference type="NCBI Taxonomy" id="436515"/>
    <lineage>
        <taxon>Bacteria</taxon>
        <taxon>Pseudomonadati</taxon>
        <taxon>Pseudomonadota</taxon>
        <taxon>Betaproteobacteria</taxon>
        <taxon>Burkholderiales</taxon>
        <taxon>Comamonadaceae</taxon>
        <taxon>Variovorax</taxon>
    </lineage>
</organism>